<dbReference type="EMBL" id="JBHSKF010000012">
    <property type="protein sequence ID" value="MFC5289657.1"/>
    <property type="molecule type" value="Genomic_DNA"/>
</dbReference>
<gene>
    <name evidence="11" type="ORF">ACFPM7_21610</name>
</gene>
<feature type="compositionally biased region" description="Basic and acidic residues" evidence="8">
    <location>
        <begin position="561"/>
        <end position="571"/>
    </location>
</feature>
<feature type="compositionally biased region" description="Low complexity" evidence="8">
    <location>
        <begin position="486"/>
        <end position="497"/>
    </location>
</feature>
<dbReference type="Gene3D" id="1.10.510.10">
    <property type="entry name" value="Transferase(Phosphotransferase) domain 1"/>
    <property type="match status" value="1"/>
</dbReference>
<dbReference type="InterPro" id="IPR011009">
    <property type="entry name" value="Kinase-like_dom_sf"/>
</dbReference>
<feature type="compositionally biased region" description="Pro residues" evidence="8">
    <location>
        <begin position="314"/>
        <end position="328"/>
    </location>
</feature>
<keyword evidence="12" id="KW-1185">Reference proteome</keyword>
<dbReference type="InterPro" id="IPR050660">
    <property type="entry name" value="NEK_Ser/Thr_kinase"/>
</dbReference>
<feature type="region of interest" description="Disordered" evidence="8">
    <location>
        <begin position="561"/>
        <end position="599"/>
    </location>
</feature>
<evidence type="ECO:0000313" key="12">
    <source>
        <dbReference type="Proteomes" id="UP001596157"/>
    </source>
</evidence>
<organism evidence="11 12">
    <name type="scientific">Actinokineospora guangxiensis</name>
    <dbReference type="NCBI Taxonomy" id="1490288"/>
    <lineage>
        <taxon>Bacteria</taxon>
        <taxon>Bacillati</taxon>
        <taxon>Actinomycetota</taxon>
        <taxon>Actinomycetes</taxon>
        <taxon>Pseudonocardiales</taxon>
        <taxon>Pseudonocardiaceae</taxon>
        <taxon>Actinokineospora</taxon>
    </lineage>
</organism>
<keyword evidence="9" id="KW-0472">Membrane</keyword>
<feature type="transmembrane region" description="Helical" evidence="9">
    <location>
        <begin position="637"/>
        <end position="654"/>
    </location>
</feature>
<dbReference type="PROSITE" id="PS00107">
    <property type="entry name" value="PROTEIN_KINASE_ATP"/>
    <property type="match status" value="1"/>
</dbReference>
<name>A0ABW0ERZ4_9PSEU</name>
<feature type="compositionally biased region" description="Low complexity" evidence="8">
    <location>
        <begin position="448"/>
        <end position="466"/>
    </location>
</feature>
<dbReference type="InterPro" id="IPR008271">
    <property type="entry name" value="Ser/Thr_kinase_AS"/>
</dbReference>
<evidence type="ECO:0000256" key="9">
    <source>
        <dbReference type="SAM" id="Phobius"/>
    </source>
</evidence>
<evidence type="ECO:0000256" key="4">
    <source>
        <dbReference type="ARBA" id="ARBA00022741"/>
    </source>
</evidence>
<evidence type="ECO:0000259" key="10">
    <source>
        <dbReference type="PROSITE" id="PS50011"/>
    </source>
</evidence>
<dbReference type="EC" id="2.7.11.1" evidence="2"/>
<comment type="caution">
    <text evidence="11">The sequence shown here is derived from an EMBL/GenBank/DDBJ whole genome shotgun (WGS) entry which is preliminary data.</text>
</comment>
<evidence type="ECO:0000256" key="6">
    <source>
        <dbReference type="ARBA" id="ARBA00022840"/>
    </source>
</evidence>
<feature type="region of interest" description="Disordered" evidence="8">
    <location>
        <begin position="431"/>
        <end position="497"/>
    </location>
</feature>
<dbReference type="InterPro" id="IPR017441">
    <property type="entry name" value="Protein_kinase_ATP_BS"/>
</dbReference>
<protein>
    <recommendedName>
        <fullName evidence="2">non-specific serine/threonine protein kinase</fullName>
        <ecNumber evidence="2">2.7.11.1</ecNumber>
    </recommendedName>
</protein>
<reference evidence="12" key="1">
    <citation type="journal article" date="2019" name="Int. J. Syst. Evol. Microbiol.">
        <title>The Global Catalogue of Microorganisms (GCM) 10K type strain sequencing project: providing services to taxonomists for standard genome sequencing and annotation.</title>
        <authorList>
            <consortium name="The Broad Institute Genomics Platform"/>
            <consortium name="The Broad Institute Genome Sequencing Center for Infectious Disease"/>
            <person name="Wu L."/>
            <person name="Ma J."/>
        </authorList>
    </citation>
    <scope>NUCLEOTIDE SEQUENCE [LARGE SCALE GENOMIC DNA]</scope>
    <source>
        <strain evidence="12">CCUG 59778</strain>
    </source>
</reference>
<feature type="region of interest" description="Disordered" evidence="8">
    <location>
        <begin position="311"/>
        <end position="410"/>
    </location>
</feature>
<dbReference type="Gene3D" id="3.30.200.20">
    <property type="entry name" value="Phosphorylase Kinase, domain 1"/>
    <property type="match status" value="1"/>
</dbReference>
<evidence type="ECO:0000256" key="8">
    <source>
        <dbReference type="SAM" id="MobiDB-lite"/>
    </source>
</evidence>
<dbReference type="PRINTS" id="PR01217">
    <property type="entry name" value="PRICHEXTENSN"/>
</dbReference>
<dbReference type="CDD" id="cd14014">
    <property type="entry name" value="STKc_PknB_like"/>
    <property type="match status" value="1"/>
</dbReference>
<keyword evidence="9" id="KW-1133">Transmembrane helix</keyword>
<keyword evidence="9" id="KW-0812">Transmembrane</keyword>
<dbReference type="SMART" id="SM00220">
    <property type="entry name" value="S_TKc"/>
    <property type="match status" value="1"/>
</dbReference>
<evidence type="ECO:0000256" key="3">
    <source>
        <dbReference type="ARBA" id="ARBA00022679"/>
    </source>
</evidence>
<feature type="domain" description="Protein kinase" evidence="10">
    <location>
        <begin position="13"/>
        <end position="270"/>
    </location>
</feature>
<dbReference type="Pfam" id="PF00069">
    <property type="entry name" value="Pkinase"/>
    <property type="match status" value="1"/>
</dbReference>
<evidence type="ECO:0000256" key="7">
    <source>
        <dbReference type="PROSITE-ProRule" id="PRU10141"/>
    </source>
</evidence>
<evidence type="ECO:0000256" key="2">
    <source>
        <dbReference type="ARBA" id="ARBA00012513"/>
    </source>
</evidence>
<feature type="binding site" evidence="7">
    <location>
        <position position="41"/>
    </location>
    <ligand>
        <name>ATP</name>
        <dbReference type="ChEBI" id="CHEBI:30616"/>
    </ligand>
</feature>
<evidence type="ECO:0000256" key="1">
    <source>
        <dbReference type="ARBA" id="ARBA00010886"/>
    </source>
</evidence>
<sequence>MAELDSDLSIGPYQVVGRLGGGAMGTVHLARSPGGRLVAVKVARPELAGDPRFRERFRREIEAARAVGGFWTAAVVDADPSAPRPWLATEYVPGPDLHEAVRASGALPPESVRGLAAGLAEALAAIHAAGVVHRDLKPSNVLLAADGPRVIDFGIAKALEGAGLTHTGMVVGTPGYLSPEQIEGREVGPASDVFAFGAVLAFAASGRNPFGEGDTAALLYRAVHTRPDLRDVPPDLRELVTRCLEYKARARPTALELVAELGGTTRAEWLPSAVRTMVEQRQTEVVAARPPTRVLPADHLSAKARWWLERGAPAHPPAHPGPPNPSAPHPAASDPAAPLSVAPPLAAPLPAAPPAAAAPHSDAYPAAPHPGDAQQSAPHPAGAPSAAHPTPQPSLHPDPAPGHPSQVHPAAAPKVGFAERLRRAMAPQPVAAPNQAYPTPAHQTPLHQTPAYPTSAPAQPAAAQQTPAPPAPVQPAPAHPAPAQPGPAQSAPAHAASAPAVPAQAKVLALAPGIASARAALGKWWGKALGWVEQAPPPPPPAPEPKRELADRVSKLVEQAREAMVDSERPKAVKKSKKSKTAEPAKKPNLPERKRTGNQAVFTAARGPRVVAAGVGLGGAALLAAAAAEAARTGQQAMALLVFAVAVLLALVAVQRIGQAVAPRRGVEITAAGLSWRRGATVTTLKWPRVARVRIVEDKDRPWLVVWPRDPSSLPAKPDHHGGYRVYPIAHGKAAKARAREIGELRAALQWYGRSAYDDTK</sequence>
<dbReference type="Proteomes" id="UP001596157">
    <property type="component" value="Unassembled WGS sequence"/>
</dbReference>
<proteinExistence type="inferred from homology"/>
<keyword evidence="4 7" id="KW-0547">Nucleotide-binding</keyword>
<feature type="compositionally biased region" description="Low complexity" evidence="8">
    <location>
        <begin position="354"/>
        <end position="389"/>
    </location>
</feature>
<comment type="similarity">
    <text evidence="1">Belongs to the protein kinase superfamily. NEK Ser/Thr protein kinase family. NIMA subfamily.</text>
</comment>
<dbReference type="SUPFAM" id="SSF56112">
    <property type="entry name" value="Protein kinase-like (PK-like)"/>
    <property type="match status" value="1"/>
</dbReference>
<dbReference type="InterPro" id="IPR000719">
    <property type="entry name" value="Prot_kinase_dom"/>
</dbReference>
<dbReference type="PANTHER" id="PTHR43671">
    <property type="entry name" value="SERINE/THREONINE-PROTEIN KINASE NEK"/>
    <property type="match status" value="1"/>
</dbReference>
<feature type="compositionally biased region" description="Pro residues" evidence="8">
    <location>
        <begin position="390"/>
        <end position="402"/>
    </location>
</feature>
<evidence type="ECO:0000313" key="11">
    <source>
        <dbReference type="EMBL" id="MFC5289657.1"/>
    </source>
</evidence>
<dbReference type="RefSeq" id="WP_378249511.1">
    <property type="nucleotide sequence ID" value="NZ_JBHSKF010000012.1"/>
</dbReference>
<keyword evidence="5 11" id="KW-0418">Kinase</keyword>
<feature type="compositionally biased region" description="Pro residues" evidence="8">
    <location>
        <begin position="467"/>
        <end position="485"/>
    </location>
</feature>
<keyword evidence="3" id="KW-0808">Transferase</keyword>
<evidence type="ECO:0000256" key="5">
    <source>
        <dbReference type="ARBA" id="ARBA00022777"/>
    </source>
</evidence>
<dbReference type="GO" id="GO:0016301">
    <property type="term" value="F:kinase activity"/>
    <property type="evidence" value="ECO:0007669"/>
    <property type="project" value="UniProtKB-KW"/>
</dbReference>
<accession>A0ABW0ERZ4</accession>
<feature type="compositionally biased region" description="Basic and acidic residues" evidence="8">
    <location>
        <begin position="580"/>
        <end position="595"/>
    </location>
</feature>
<keyword evidence="6 7" id="KW-0067">ATP-binding</keyword>
<feature type="compositionally biased region" description="Low complexity" evidence="8">
    <location>
        <begin position="329"/>
        <end position="344"/>
    </location>
</feature>
<dbReference type="PROSITE" id="PS00108">
    <property type="entry name" value="PROTEIN_KINASE_ST"/>
    <property type="match status" value="1"/>
</dbReference>
<dbReference type="PROSITE" id="PS50011">
    <property type="entry name" value="PROTEIN_KINASE_DOM"/>
    <property type="match status" value="1"/>
</dbReference>
<dbReference type="PANTHER" id="PTHR43671:SF13">
    <property type="entry name" value="SERINE_THREONINE-PROTEIN KINASE NEK2"/>
    <property type="match status" value="1"/>
</dbReference>